<name>A0A256FB66_9HYPH</name>
<dbReference type="AlphaFoldDB" id="A0A256FB66"/>
<evidence type="ECO:0000313" key="1">
    <source>
        <dbReference type="EMBL" id="OYR12064.1"/>
    </source>
</evidence>
<dbReference type="EMBL" id="NNRL01000161">
    <property type="protein sequence ID" value="OYR12064.1"/>
    <property type="molecule type" value="Genomic_DNA"/>
</dbReference>
<protein>
    <submittedName>
        <fullName evidence="1">Uncharacterized protein</fullName>
    </submittedName>
</protein>
<proteinExistence type="predicted"/>
<organism evidence="1 2">
    <name type="scientific">Brucella grignonensis</name>
    <dbReference type="NCBI Taxonomy" id="94627"/>
    <lineage>
        <taxon>Bacteria</taxon>
        <taxon>Pseudomonadati</taxon>
        <taxon>Pseudomonadota</taxon>
        <taxon>Alphaproteobacteria</taxon>
        <taxon>Hyphomicrobiales</taxon>
        <taxon>Brucellaceae</taxon>
        <taxon>Brucella/Ochrobactrum group</taxon>
        <taxon>Brucella</taxon>
    </lineage>
</organism>
<comment type="caution">
    <text evidence="1">The sequence shown here is derived from an EMBL/GenBank/DDBJ whole genome shotgun (WGS) entry which is preliminary data.</text>
</comment>
<gene>
    <name evidence="1" type="ORF">CEV33_1628</name>
</gene>
<accession>A0A256FB66</accession>
<keyword evidence="2" id="KW-1185">Reference proteome</keyword>
<reference evidence="1 2" key="1">
    <citation type="submission" date="2017-07" db="EMBL/GenBank/DDBJ databases">
        <title>Phylogenetic study on the rhizospheric bacterium Ochrobactrum sp. A44.</title>
        <authorList>
            <person name="Krzyzanowska D.M."/>
            <person name="Ossowicki A."/>
            <person name="Rajewska M."/>
            <person name="Maciag T."/>
            <person name="Kaczynski Z."/>
            <person name="Czerwicka M."/>
            <person name="Jafra S."/>
        </authorList>
    </citation>
    <scope>NUCLEOTIDE SEQUENCE [LARGE SCALE GENOMIC DNA]</scope>
    <source>
        <strain evidence="1 2">OgA9a</strain>
    </source>
</reference>
<sequence length="53" mass="6026">MKQIQALRFSGFKPISRLRTARQGMPWRFRMLFGLGLSGSKTGFRSFADTDAT</sequence>
<dbReference type="Proteomes" id="UP000216478">
    <property type="component" value="Unassembled WGS sequence"/>
</dbReference>
<evidence type="ECO:0000313" key="2">
    <source>
        <dbReference type="Proteomes" id="UP000216478"/>
    </source>
</evidence>